<dbReference type="CDD" id="cd23767">
    <property type="entry name" value="IQCD"/>
    <property type="match status" value="1"/>
</dbReference>
<dbReference type="InterPro" id="IPR013761">
    <property type="entry name" value="SAM/pointed_sf"/>
</dbReference>
<dbReference type="Gene3D" id="1.10.150.50">
    <property type="entry name" value="Transcription Factor, Ets-1"/>
    <property type="match status" value="1"/>
</dbReference>
<dbReference type="InterPro" id="IPR001660">
    <property type="entry name" value="SAM"/>
</dbReference>
<evidence type="ECO:0000259" key="1">
    <source>
        <dbReference type="PROSITE" id="PS50105"/>
    </source>
</evidence>
<dbReference type="SUPFAM" id="SSF47769">
    <property type="entry name" value="SAM/Pointed domain"/>
    <property type="match status" value="1"/>
</dbReference>
<dbReference type="InterPro" id="IPR000048">
    <property type="entry name" value="IQ_motif_EF-hand-BS"/>
</dbReference>
<sequence length="303" mass="35486">MGDPSSEEGSVFLASELENFAASEIQRCYRGFRVRQRRFKRRRLEEEAAITIQACFKGFKERLMFREEINERRQQQQENQSTMMAKQTWLGYMARKQLEKLRREQEQELVAIKQAEAATKLQAHQRGRAARGRAAVQLSGPAAELRRKCQHSQALALTYVSRIGWEHQSPTYETQRFLAAKWRARRHIIAMDQFQVADMLAEVTDLPQYKQVFINAYIHGKRLLMLCAEAFTQLGIAQHDHRKVYYSAVTEIQRYCNDVEYVPADFMYPDKFEDHMRKQDAETRYQVEFAPASHANPIVVLDT</sequence>
<organism evidence="2">
    <name type="scientific">Pyramimonas obovata</name>
    <dbReference type="NCBI Taxonomy" id="1411642"/>
    <lineage>
        <taxon>Eukaryota</taxon>
        <taxon>Viridiplantae</taxon>
        <taxon>Chlorophyta</taxon>
        <taxon>Pyramimonadophyceae</taxon>
        <taxon>Pyramimonadales</taxon>
        <taxon>Pyramimonadaceae</taxon>
        <taxon>Pyramimonas</taxon>
        <taxon>Pyramimonas incertae sedis</taxon>
    </lineage>
</organism>
<dbReference type="Pfam" id="PF00536">
    <property type="entry name" value="SAM_1"/>
    <property type="match status" value="1"/>
</dbReference>
<proteinExistence type="predicted"/>
<protein>
    <recommendedName>
        <fullName evidence="1">SAM domain-containing protein</fullName>
    </recommendedName>
</protein>
<name>A0A7S0RCK3_9CHLO</name>
<accession>A0A7S0RCK3</accession>
<dbReference type="Pfam" id="PF00612">
    <property type="entry name" value="IQ"/>
    <property type="match status" value="2"/>
</dbReference>
<gene>
    <name evidence="2" type="ORF">POBO1169_LOCUS11743</name>
</gene>
<evidence type="ECO:0000313" key="2">
    <source>
        <dbReference type="EMBL" id="CAD8673362.1"/>
    </source>
</evidence>
<dbReference type="SMART" id="SM00015">
    <property type="entry name" value="IQ"/>
    <property type="match status" value="4"/>
</dbReference>
<dbReference type="Gene3D" id="1.20.5.190">
    <property type="match status" value="1"/>
</dbReference>
<dbReference type="EMBL" id="HBFA01023115">
    <property type="protein sequence ID" value="CAD8673362.1"/>
    <property type="molecule type" value="Transcribed_RNA"/>
</dbReference>
<dbReference type="PROSITE" id="PS50096">
    <property type="entry name" value="IQ"/>
    <property type="match status" value="4"/>
</dbReference>
<dbReference type="AlphaFoldDB" id="A0A7S0RCK3"/>
<reference evidence="2" key="1">
    <citation type="submission" date="2021-01" db="EMBL/GenBank/DDBJ databases">
        <authorList>
            <person name="Corre E."/>
            <person name="Pelletier E."/>
            <person name="Niang G."/>
            <person name="Scheremetjew M."/>
            <person name="Finn R."/>
            <person name="Kale V."/>
            <person name="Holt S."/>
            <person name="Cochrane G."/>
            <person name="Meng A."/>
            <person name="Brown T."/>
            <person name="Cohen L."/>
        </authorList>
    </citation>
    <scope>NUCLEOTIDE SEQUENCE</scope>
    <source>
        <strain evidence="2">CCMP722</strain>
    </source>
</reference>
<dbReference type="PROSITE" id="PS50105">
    <property type="entry name" value="SAM_DOMAIN"/>
    <property type="match status" value="1"/>
</dbReference>
<feature type="domain" description="SAM" evidence="1">
    <location>
        <begin position="195"/>
        <end position="255"/>
    </location>
</feature>